<proteinExistence type="predicted"/>
<protein>
    <submittedName>
        <fullName evidence="3">Uncharacterized protein</fullName>
    </submittedName>
</protein>
<dbReference type="EMBL" id="CP001323">
    <property type="protein sequence ID" value="ACO61487.1"/>
    <property type="molecule type" value="Genomic_DNA"/>
</dbReference>
<dbReference type="AlphaFoldDB" id="C1DYU2"/>
<evidence type="ECO:0000313" key="4">
    <source>
        <dbReference type="Proteomes" id="UP000002009"/>
    </source>
</evidence>
<accession>C1DYU2</accession>
<reference evidence="3 4" key="1">
    <citation type="journal article" date="2009" name="Science">
        <title>Green evolution and dynamic adaptations revealed by genomes of the marine picoeukaryotes Micromonas.</title>
        <authorList>
            <person name="Worden A.Z."/>
            <person name="Lee J.H."/>
            <person name="Mock T."/>
            <person name="Rouze P."/>
            <person name="Simmons M.P."/>
            <person name="Aerts A.L."/>
            <person name="Allen A.E."/>
            <person name="Cuvelier M.L."/>
            <person name="Derelle E."/>
            <person name="Everett M.V."/>
            <person name="Foulon E."/>
            <person name="Grimwood J."/>
            <person name="Gundlach H."/>
            <person name="Henrissat B."/>
            <person name="Napoli C."/>
            <person name="McDonald S.M."/>
            <person name="Parker M.S."/>
            <person name="Rombauts S."/>
            <person name="Salamov A."/>
            <person name="Von Dassow P."/>
            <person name="Badger J.H."/>
            <person name="Coutinho P.M."/>
            <person name="Demir E."/>
            <person name="Dubchak I."/>
            <person name="Gentemann C."/>
            <person name="Eikrem W."/>
            <person name="Gready J.E."/>
            <person name="John U."/>
            <person name="Lanier W."/>
            <person name="Lindquist E.A."/>
            <person name="Lucas S."/>
            <person name="Mayer K.F."/>
            <person name="Moreau H."/>
            <person name="Not F."/>
            <person name="Otillar R."/>
            <person name="Panaud O."/>
            <person name="Pangilinan J."/>
            <person name="Paulsen I."/>
            <person name="Piegu B."/>
            <person name="Poliakov A."/>
            <person name="Robbens S."/>
            <person name="Schmutz J."/>
            <person name="Toulza E."/>
            <person name="Wyss T."/>
            <person name="Zelensky A."/>
            <person name="Zhou K."/>
            <person name="Armbrust E.V."/>
            <person name="Bhattacharya D."/>
            <person name="Goodenough U.W."/>
            <person name="Van de Peer Y."/>
            <person name="Grigoriev I.V."/>
        </authorList>
    </citation>
    <scope>NUCLEOTIDE SEQUENCE [LARGE SCALE GENOMIC DNA]</scope>
    <source>
        <strain evidence="4">RCC299 / NOUM17</strain>
    </source>
</reference>
<feature type="compositionally biased region" description="Basic and acidic residues" evidence="2">
    <location>
        <begin position="1"/>
        <end position="11"/>
    </location>
</feature>
<keyword evidence="4" id="KW-1185">Reference proteome</keyword>
<organism evidence="3 4">
    <name type="scientific">Micromonas commoda (strain RCC299 / NOUM17 / CCMP2709)</name>
    <name type="common">Picoplanktonic green alga</name>
    <dbReference type="NCBI Taxonomy" id="296587"/>
    <lineage>
        <taxon>Eukaryota</taxon>
        <taxon>Viridiplantae</taxon>
        <taxon>Chlorophyta</taxon>
        <taxon>Mamiellophyceae</taxon>
        <taxon>Mamiellales</taxon>
        <taxon>Mamiellaceae</taxon>
        <taxon>Micromonas</taxon>
    </lineage>
</organism>
<sequence>MLASRDMRDPAPKWAPETVERSPYGPLDVGDELFSPPSTSGGRDSEVRQRWQAYSDGAFGSVEPNVKTAAGAEDTARAYGVLPRRVMDDYDDVNTSVRPRIIDAETIISFAAAAASPAKFESSEVPTAKRVDPSPPPRRALDFARYEASAQRARTGLGASTARSVDAEMAKEQARDALLSFLEHKTRLRLSRGLQRRAFSMWRSLAAEAVAVRLRPRLQSPPSPAPAPVTRPASPPDSPPRTYDESHPSYGVMDEKLRRWLGTYAPASEPALPGDVLRRAHRVAGSGASLDTLETLVEALHAAEDRVKDVEAENAALGNDLYAASVVMEEMEAECVALREGVRRERDRADKWEARAREAEEAEEGRADENLKREVERLEEYARSLRTQWPVAVERAARRMRLEDEDARRHEGCRGRADRVDDYGWN</sequence>
<evidence type="ECO:0000256" key="2">
    <source>
        <dbReference type="SAM" id="MobiDB-lite"/>
    </source>
</evidence>
<name>C1DYU2_MICCC</name>
<dbReference type="RefSeq" id="XP_002500229.1">
    <property type="nucleotide sequence ID" value="XM_002500183.1"/>
</dbReference>
<feature type="compositionally biased region" description="Pro residues" evidence="2">
    <location>
        <begin position="219"/>
        <end position="239"/>
    </location>
</feature>
<feature type="region of interest" description="Disordered" evidence="2">
    <location>
        <begin position="1"/>
        <end position="50"/>
    </location>
</feature>
<feature type="coiled-coil region" evidence="1">
    <location>
        <begin position="293"/>
        <end position="388"/>
    </location>
</feature>
<dbReference type="KEGG" id="mis:MICPUN_55826"/>
<feature type="region of interest" description="Disordered" evidence="2">
    <location>
        <begin position="217"/>
        <end position="249"/>
    </location>
</feature>
<dbReference type="Proteomes" id="UP000002009">
    <property type="component" value="Chromosome 2"/>
</dbReference>
<dbReference type="InParanoid" id="C1DYU2"/>
<keyword evidence="1" id="KW-0175">Coiled coil</keyword>
<evidence type="ECO:0000313" key="3">
    <source>
        <dbReference type="EMBL" id="ACO61487.1"/>
    </source>
</evidence>
<evidence type="ECO:0000256" key="1">
    <source>
        <dbReference type="SAM" id="Coils"/>
    </source>
</evidence>
<gene>
    <name evidence="3" type="ORF">MICPUN_55826</name>
</gene>
<dbReference type="GeneID" id="8240941"/>